<dbReference type="CDD" id="cd04301">
    <property type="entry name" value="NAT_SF"/>
    <property type="match status" value="1"/>
</dbReference>
<protein>
    <submittedName>
        <fullName evidence="2">N-acetyltransferase</fullName>
    </submittedName>
</protein>
<name>A0A3S0SER8_9HYPH</name>
<evidence type="ECO:0000313" key="2">
    <source>
        <dbReference type="EMBL" id="RUM27309.1"/>
    </source>
</evidence>
<dbReference type="InterPro" id="IPR000182">
    <property type="entry name" value="GNAT_dom"/>
</dbReference>
<evidence type="ECO:0000259" key="1">
    <source>
        <dbReference type="PROSITE" id="PS51186"/>
    </source>
</evidence>
<dbReference type="AlphaFoldDB" id="A0A3S0SER8"/>
<accession>A0A3S0SER8</accession>
<feature type="domain" description="N-acetyltransferase" evidence="1">
    <location>
        <begin position="13"/>
        <end position="177"/>
    </location>
</feature>
<dbReference type="PANTHER" id="PTHR43792">
    <property type="entry name" value="GNAT FAMILY, PUTATIVE (AFU_ORTHOLOGUE AFUA_3G00765)-RELATED-RELATED"/>
    <property type="match status" value="1"/>
</dbReference>
<dbReference type="SUPFAM" id="SSF55729">
    <property type="entry name" value="Acyl-CoA N-acyltransferases (Nat)"/>
    <property type="match status" value="1"/>
</dbReference>
<dbReference type="OrthoDB" id="8371816at2"/>
<organism evidence="2 3">
    <name type="scientific">Rhizobium vallis</name>
    <dbReference type="NCBI Taxonomy" id="634290"/>
    <lineage>
        <taxon>Bacteria</taxon>
        <taxon>Pseudomonadati</taxon>
        <taxon>Pseudomonadota</taxon>
        <taxon>Alphaproteobacteria</taxon>
        <taxon>Hyphomicrobiales</taxon>
        <taxon>Rhizobiaceae</taxon>
        <taxon>Rhizobium/Agrobacterium group</taxon>
        <taxon>Rhizobium</taxon>
    </lineage>
</organism>
<dbReference type="EMBL" id="RJTH01000001">
    <property type="protein sequence ID" value="RUM27309.1"/>
    <property type="molecule type" value="Genomic_DNA"/>
</dbReference>
<dbReference type="Gene3D" id="3.40.630.30">
    <property type="match status" value="1"/>
</dbReference>
<dbReference type="InterPro" id="IPR051531">
    <property type="entry name" value="N-acetyltransferase"/>
</dbReference>
<keyword evidence="3" id="KW-1185">Reference proteome</keyword>
<dbReference type="RefSeq" id="WP_126919294.1">
    <property type="nucleotide sequence ID" value="NZ_ML133686.1"/>
</dbReference>
<gene>
    <name evidence="2" type="ORF">EFQ99_03720</name>
</gene>
<evidence type="ECO:0000313" key="3">
    <source>
        <dbReference type="Proteomes" id="UP000278823"/>
    </source>
</evidence>
<dbReference type="InterPro" id="IPR016181">
    <property type="entry name" value="Acyl_CoA_acyltransferase"/>
</dbReference>
<comment type="caution">
    <text evidence="2">The sequence shown here is derived from an EMBL/GenBank/DDBJ whole genome shotgun (WGS) entry which is preliminary data.</text>
</comment>
<dbReference type="Pfam" id="PF13302">
    <property type="entry name" value="Acetyltransf_3"/>
    <property type="match status" value="1"/>
</dbReference>
<keyword evidence="2" id="KW-0808">Transferase</keyword>
<dbReference type="PANTHER" id="PTHR43792:SF16">
    <property type="entry name" value="N-ACETYLTRANSFERASE DOMAIN-CONTAINING PROTEIN"/>
    <property type="match status" value="1"/>
</dbReference>
<proteinExistence type="predicted"/>
<dbReference type="GO" id="GO:0016747">
    <property type="term" value="F:acyltransferase activity, transferring groups other than amino-acyl groups"/>
    <property type="evidence" value="ECO:0007669"/>
    <property type="project" value="InterPro"/>
</dbReference>
<sequence length="179" mass="19701">MNAPLAHAPSPTVTFTDIVEEHLPQLFELRRDLSLQALLLTIPDGLDEATLRAWVERRKAETGGMFRMIIDPASGEALGFIQVNSVHRKNRTGYGGICLAAKARNRGLGQAALRELIKVADDELGLIKLLSEVRADNFAALRAHLSVGYRLVGTLENHFTDGKGKAYNVFLLERRLGEA</sequence>
<dbReference type="Proteomes" id="UP000278823">
    <property type="component" value="Unassembled WGS sequence"/>
</dbReference>
<reference evidence="3" key="1">
    <citation type="submission" date="2018-11" db="EMBL/GenBank/DDBJ databases">
        <title>Rhizobium chutanense sp. nov., isolated from root nodules of Phaseolus vulgaris in China.</title>
        <authorList>
            <person name="Huo Y."/>
        </authorList>
    </citation>
    <scope>NUCLEOTIDE SEQUENCE [LARGE SCALE GENOMIC DNA]</scope>
    <source>
        <strain evidence="3">CCBAU 65647</strain>
    </source>
</reference>
<dbReference type="PROSITE" id="PS51186">
    <property type="entry name" value="GNAT"/>
    <property type="match status" value="1"/>
</dbReference>